<dbReference type="KEGG" id="nsh:GXM_02107"/>
<dbReference type="RefSeq" id="WP_267255591.1">
    <property type="nucleotide sequence ID" value="NZ_CP045226.1"/>
</dbReference>
<keyword evidence="3" id="KW-1185">Reference proteome</keyword>
<name>A0A5P8VW29_9NOSO</name>
<dbReference type="AlphaFoldDB" id="A0A5P8VW29"/>
<gene>
    <name evidence="2" type="ORF">GXM_02107</name>
</gene>
<feature type="region of interest" description="Disordered" evidence="1">
    <location>
        <begin position="18"/>
        <end position="43"/>
    </location>
</feature>
<evidence type="ECO:0000313" key="2">
    <source>
        <dbReference type="EMBL" id="QFS44632.1"/>
    </source>
</evidence>
<protein>
    <submittedName>
        <fullName evidence="2">Uncharacterized protein</fullName>
    </submittedName>
</protein>
<dbReference type="Proteomes" id="UP000326678">
    <property type="component" value="Chromosome Gxm1"/>
</dbReference>
<reference evidence="2 3" key="1">
    <citation type="submission" date="2019-10" db="EMBL/GenBank/DDBJ databases">
        <title>Genomic and transcriptomic insights into the perfect genentic adaptation of a filamentous nitrogen-fixing cyanobacterium to rice fields.</title>
        <authorList>
            <person name="Chen Z."/>
        </authorList>
    </citation>
    <scope>NUCLEOTIDE SEQUENCE [LARGE SCALE GENOMIC DNA]</scope>
    <source>
        <strain evidence="2">CCNUC1</strain>
    </source>
</reference>
<evidence type="ECO:0000313" key="3">
    <source>
        <dbReference type="Proteomes" id="UP000326678"/>
    </source>
</evidence>
<evidence type="ECO:0000256" key="1">
    <source>
        <dbReference type="SAM" id="MobiDB-lite"/>
    </source>
</evidence>
<accession>A0A5P8VW29</accession>
<feature type="compositionally biased region" description="Polar residues" evidence="1">
    <location>
        <begin position="18"/>
        <end position="30"/>
    </location>
</feature>
<dbReference type="EMBL" id="CP045226">
    <property type="protein sequence ID" value="QFS44632.1"/>
    <property type="molecule type" value="Genomic_DNA"/>
</dbReference>
<sequence>MKHYLRFGVESDRIAIAPSSQYRSQSPNHRTSQEYRSRVFMNL</sequence>
<proteinExistence type="predicted"/>
<organism evidence="2 3">
    <name type="scientific">Nostoc sphaeroides CCNUC1</name>
    <dbReference type="NCBI Taxonomy" id="2653204"/>
    <lineage>
        <taxon>Bacteria</taxon>
        <taxon>Bacillati</taxon>
        <taxon>Cyanobacteriota</taxon>
        <taxon>Cyanophyceae</taxon>
        <taxon>Nostocales</taxon>
        <taxon>Nostocaceae</taxon>
        <taxon>Nostoc</taxon>
    </lineage>
</organism>